<dbReference type="EC" id="1.1.1.267" evidence="4 13"/>
<dbReference type="SUPFAM" id="SSF51735">
    <property type="entry name" value="NAD(P)-binding Rossmann-fold domains"/>
    <property type="match status" value="1"/>
</dbReference>
<comment type="function">
    <text evidence="11 13">Catalyzes the NADPH-dependent rearrangement and reduction of 1-deoxy-D-xylulose-5-phosphate (DXP) to 2-C-methyl-D-erythritol 4-phosphate (MEP).</text>
</comment>
<dbReference type="FunFam" id="1.10.1740.10:FF:000004">
    <property type="entry name" value="1-deoxy-D-xylulose 5-phosphate reductoisomerase"/>
    <property type="match status" value="1"/>
</dbReference>
<feature type="binding site" evidence="13">
    <location>
        <position position="153"/>
    </location>
    <ligand>
        <name>Mn(2+)</name>
        <dbReference type="ChEBI" id="CHEBI:29035"/>
    </ligand>
</feature>
<comment type="cofactor">
    <cofactor evidence="13">
        <name>Mg(2+)</name>
        <dbReference type="ChEBI" id="CHEBI:18420"/>
    </cofactor>
    <cofactor evidence="13">
        <name>Mn(2+)</name>
        <dbReference type="ChEBI" id="CHEBI:29035"/>
    </cofactor>
</comment>
<proteinExistence type="inferred from homology"/>
<evidence type="ECO:0000256" key="11">
    <source>
        <dbReference type="ARBA" id="ARBA00054845"/>
    </source>
</evidence>
<dbReference type="STRING" id="47879.AXG94_21210"/>
<feature type="domain" description="1-deoxy-D-xylulose 5-phosphate reductoisomerase N-terminal" evidence="14">
    <location>
        <begin position="7"/>
        <end position="135"/>
    </location>
</feature>
<keyword evidence="18" id="KW-1185">Reference proteome</keyword>
<dbReference type="GeneID" id="55646917"/>
<dbReference type="NCBIfam" id="NF009114">
    <property type="entry name" value="PRK12464.1"/>
    <property type="match status" value="1"/>
</dbReference>
<keyword evidence="8 13" id="KW-0464">Manganese</keyword>
<evidence type="ECO:0000256" key="6">
    <source>
        <dbReference type="ARBA" id="ARBA00022857"/>
    </source>
</evidence>
<comment type="catalytic activity">
    <reaction evidence="10">
        <text>2-C-methyl-D-erythritol 4-phosphate + NADP(+) = 1-deoxy-D-xylulose 5-phosphate + NADPH + H(+)</text>
        <dbReference type="Rhea" id="RHEA:13717"/>
        <dbReference type="ChEBI" id="CHEBI:15378"/>
        <dbReference type="ChEBI" id="CHEBI:57783"/>
        <dbReference type="ChEBI" id="CHEBI:57792"/>
        <dbReference type="ChEBI" id="CHEBI:58262"/>
        <dbReference type="ChEBI" id="CHEBI:58349"/>
        <dbReference type="EC" id="1.1.1.267"/>
    </reaction>
    <physiologicalReaction direction="right-to-left" evidence="10">
        <dbReference type="Rhea" id="RHEA:13719"/>
    </physiologicalReaction>
</comment>
<dbReference type="SUPFAM" id="SSF69055">
    <property type="entry name" value="1-deoxy-D-xylulose-5-phosphate reductoisomerase, C-terminal domain"/>
    <property type="match status" value="1"/>
</dbReference>
<evidence type="ECO:0000256" key="3">
    <source>
        <dbReference type="ARBA" id="ARBA00006825"/>
    </source>
</evidence>
<dbReference type="InterPro" id="IPR013644">
    <property type="entry name" value="DXP_reductoisomerase_C"/>
</dbReference>
<evidence type="ECO:0000313" key="18">
    <source>
        <dbReference type="Proteomes" id="UP000270661"/>
    </source>
</evidence>
<comment type="pathway">
    <text evidence="2 13">Isoprenoid biosynthesis; isopentenyl diphosphate biosynthesis via DXP pathway; isopentenyl diphosphate from 1-deoxy-D-xylulose 5-phosphate: step 1/6.</text>
</comment>
<dbReference type="GO" id="GO:0051484">
    <property type="term" value="P:isopentenyl diphosphate biosynthetic process, methylerythritol 4-phosphate pathway involved in terpenoid biosynthetic process"/>
    <property type="evidence" value="ECO:0007669"/>
    <property type="project" value="UniProtKB-ARBA"/>
</dbReference>
<feature type="binding site" evidence="13">
    <location>
        <position position="213"/>
    </location>
    <ligand>
        <name>NADPH</name>
        <dbReference type="ChEBI" id="CHEBI:57783"/>
    </ligand>
</feature>
<keyword evidence="5 13" id="KW-0479">Metal-binding</keyword>
<evidence type="ECO:0000256" key="7">
    <source>
        <dbReference type="ARBA" id="ARBA00023002"/>
    </source>
</evidence>
<feature type="domain" description="DXP reductoisomerase C-terminal" evidence="16">
    <location>
        <begin position="269"/>
        <end position="385"/>
    </location>
</feature>
<feature type="binding site" evidence="13">
    <location>
        <position position="129"/>
    </location>
    <ligand>
        <name>NADPH</name>
        <dbReference type="ChEBI" id="CHEBI:57783"/>
    </ligand>
</feature>
<dbReference type="HAMAP" id="MF_00183">
    <property type="entry name" value="DXP_reductoisom"/>
    <property type="match status" value="1"/>
</dbReference>
<evidence type="ECO:0000259" key="16">
    <source>
        <dbReference type="Pfam" id="PF13288"/>
    </source>
</evidence>
<evidence type="ECO:0000256" key="12">
    <source>
        <dbReference type="ARBA" id="ARBA00071224"/>
    </source>
</evidence>
<keyword evidence="7 13" id="KW-0560">Oxidoreductase</keyword>
<dbReference type="AlphaFoldDB" id="A0A3M3F111"/>
<comment type="caution">
    <text evidence="17">The sequence shown here is derived from an EMBL/GenBank/DDBJ whole genome shotgun (WGS) entry which is preliminary data.</text>
</comment>
<dbReference type="InterPro" id="IPR036291">
    <property type="entry name" value="NAD(P)-bd_dom_sf"/>
</dbReference>
<dbReference type="PANTHER" id="PTHR30525:SF0">
    <property type="entry name" value="1-DEOXY-D-XYLULOSE 5-PHOSPHATE REDUCTOISOMERASE, CHLOROPLASTIC"/>
    <property type="match status" value="1"/>
</dbReference>
<dbReference type="InterPro" id="IPR026877">
    <property type="entry name" value="DXPR_C"/>
</dbReference>
<evidence type="ECO:0000259" key="14">
    <source>
        <dbReference type="Pfam" id="PF02670"/>
    </source>
</evidence>
<evidence type="ECO:0000256" key="9">
    <source>
        <dbReference type="ARBA" id="ARBA00023229"/>
    </source>
</evidence>
<feature type="domain" description="1-deoxy-D-xylulose 5-phosphate reductoisomerase C-terminal" evidence="15">
    <location>
        <begin position="149"/>
        <end position="237"/>
    </location>
</feature>
<feature type="binding site" evidence="13">
    <location>
        <position position="14"/>
    </location>
    <ligand>
        <name>NADPH</name>
        <dbReference type="ChEBI" id="CHEBI:57783"/>
    </ligand>
</feature>
<feature type="binding site" evidence="13">
    <location>
        <position position="154"/>
    </location>
    <ligand>
        <name>1-deoxy-D-xylulose 5-phosphate</name>
        <dbReference type="ChEBI" id="CHEBI:57792"/>
    </ligand>
</feature>
<evidence type="ECO:0000256" key="1">
    <source>
        <dbReference type="ARBA" id="ARBA00001941"/>
    </source>
</evidence>
<feature type="binding site" evidence="13">
    <location>
        <position position="155"/>
    </location>
    <ligand>
        <name>1-deoxy-D-xylulose 5-phosphate</name>
        <dbReference type="ChEBI" id="CHEBI:57792"/>
    </ligand>
</feature>
<feature type="binding site" evidence="13">
    <location>
        <position position="184"/>
    </location>
    <ligand>
        <name>1-deoxy-D-xylulose 5-phosphate</name>
        <dbReference type="ChEBI" id="CHEBI:57792"/>
    </ligand>
</feature>
<evidence type="ECO:0000256" key="8">
    <source>
        <dbReference type="ARBA" id="ARBA00023211"/>
    </source>
</evidence>
<evidence type="ECO:0000256" key="5">
    <source>
        <dbReference type="ARBA" id="ARBA00022723"/>
    </source>
</evidence>
<comment type="similarity">
    <text evidence="3 13">Belongs to the DXR family.</text>
</comment>
<dbReference type="Pfam" id="PF08436">
    <property type="entry name" value="DXP_redisom_C"/>
    <property type="match status" value="1"/>
</dbReference>
<dbReference type="EMBL" id="RBOJ01000016">
    <property type="protein sequence ID" value="RMM54886.1"/>
    <property type="molecule type" value="Genomic_DNA"/>
</dbReference>
<feature type="binding site" evidence="13">
    <location>
        <position position="128"/>
    </location>
    <ligand>
        <name>1-deoxy-D-xylulose 5-phosphate</name>
        <dbReference type="ChEBI" id="CHEBI:57792"/>
    </ligand>
</feature>
<feature type="binding site" evidence="13">
    <location>
        <position position="220"/>
    </location>
    <ligand>
        <name>1-deoxy-D-xylulose 5-phosphate</name>
        <dbReference type="ChEBI" id="CHEBI:57792"/>
    </ligand>
</feature>
<dbReference type="GO" id="GO:0030604">
    <property type="term" value="F:1-deoxy-D-xylulose-5-phosphate reductoisomerase activity"/>
    <property type="evidence" value="ECO:0007669"/>
    <property type="project" value="UniProtKB-UniRule"/>
</dbReference>
<dbReference type="Proteomes" id="UP000270661">
    <property type="component" value="Unassembled WGS sequence"/>
</dbReference>
<protein>
    <recommendedName>
        <fullName evidence="12 13">1-deoxy-D-xylulose 5-phosphate reductoisomerase</fullName>
        <shortName evidence="13">DXP reductoisomerase</shortName>
        <ecNumber evidence="4 13">1.1.1.267</ecNumber>
    </recommendedName>
    <alternativeName>
        <fullName evidence="13">1-deoxyxylulose-5-phosphate reductoisomerase</fullName>
    </alternativeName>
    <alternativeName>
        <fullName evidence="13">2-C-methyl-D-erythritol 4-phosphate synthase</fullName>
    </alternativeName>
</protein>
<dbReference type="NCBIfam" id="NF003938">
    <property type="entry name" value="PRK05447.1-1"/>
    <property type="match status" value="1"/>
</dbReference>
<dbReference type="InterPro" id="IPR013512">
    <property type="entry name" value="DXP_reductoisomerase_N"/>
</dbReference>
<dbReference type="GO" id="GO:0070402">
    <property type="term" value="F:NADPH binding"/>
    <property type="evidence" value="ECO:0007669"/>
    <property type="project" value="InterPro"/>
</dbReference>
<dbReference type="PANTHER" id="PTHR30525">
    <property type="entry name" value="1-DEOXY-D-XYLULOSE 5-PHOSPHATE REDUCTOISOMERASE"/>
    <property type="match status" value="1"/>
</dbReference>
<evidence type="ECO:0000256" key="13">
    <source>
        <dbReference type="HAMAP-Rule" id="MF_00183"/>
    </source>
</evidence>
<feature type="binding site" evidence="13">
    <location>
        <position position="13"/>
    </location>
    <ligand>
        <name>NADPH</name>
        <dbReference type="ChEBI" id="CHEBI:57783"/>
    </ligand>
</feature>
<feature type="binding site" evidence="13">
    <location>
        <position position="207"/>
    </location>
    <ligand>
        <name>1-deoxy-D-xylulose 5-phosphate</name>
        <dbReference type="ChEBI" id="CHEBI:57792"/>
    </ligand>
</feature>
<dbReference type="PIRSF" id="PIRSF006205">
    <property type="entry name" value="Dxp_reductismrs"/>
    <property type="match status" value="1"/>
</dbReference>
<reference evidence="17 18" key="1">
    <citation type="submission" date="2018-08" db="EMBL/GenBank/DDBJ databases">
        <title>Recombination of ecologically and evolutionarily significant loci maintains genetic cohesion in the Pseudomonas syringae species complex.</title>
        <authorList>
            <person name="Dillon M."/>
            <person name="Thakur S."/>
            <person name="Almeida R.N.D."/>
            <person name="Weir B.S."/>
            <person name="Guttman D.S."/>
        </authorList>
    </citation>
    <scope>NUCLEOTIDE SEQUENCE [LARGE SCALE GENOMIC DNA]</scope>
    <source>
        <strain evidence="17 18">NCPPB2445</strain>
    </source>
</reference>
<dbReference type="RefSeq" id="WP_053192717.1">
    <property type="nucleotide sequence ID" value="NZ_CP014262.1"/>
</dbReference>
<feature type="binding site" evidence="13">
    <location>
        <position position="229"/>
    </location>
    <ligand>
        <name>Mn(2+)</name>
        <dbReference type="ChEBI" id="CHEBI:29035"/>
    </ligand>
</feature>
<feature type="binding site" evidence="13">
    <location>
        <position position="155"/>
    </location>
    <ligand>
        <name>Mn(2+)</name>
        <dbReference type="ChEBI" id="CHEBI:29035"/>
    </ligand>
</feature>
<evidence type="ECO:0000259" key="15">
    <source>
        <dbReference type="Pfam" id="PF08436"/>
    </source>
</evidence>
<evidence type="ECO:0000256" key="10">
    <source>
        <dbReference type="ARBA" id="ARBA00048543"/>
    </source>
</evidence>
<evidence type="ECO:0000256" key="2">
    <source>
        <dbReference type="ARBA" id="ARBA00005094"/>
    </source>
</evidence>
<organism evidence="17 18">
    <name type="scientific">Pseudomonas corrugata</name>
    <dbReference type="NCBI Taxonomy" id="47879"/>
    <lineage>
        <taxon>Bacteria</taxon>
        <taxon>Pseudomonadati</taxon>
        <taxon>Pseudomonadota</taxon>
        <taxon>Gammaproteobacteria</taxon>
        <taxon>Pseudomonadales</taxon>
        <taxon>Pseudomonadaceae</taxon>
        <taxon>Pseudomonas</taxon>
    </lineage>
</organism>
<feature type="binding site" evidence="13">
    <location>
        <position position="229"/>
    </location>
    <ligand>
        <name>1-deoxy-D-xylulose 5-phosphate</name>
        <dbReference type="ChEBI" id="CHEBI:57792"/>
    </ligand>
</feature>
<dbReference type="KEGG" id="pcg:AXG94_21210"/>
<dbReference type="InterPro" id="IPR036169">
    <property type="entry name" value="DXPR_C_sf"/>
</dbReference>
<dbReference type="Pfam" id="PF13288">
    <property type="entry name" value="DXPR_C"/>
    <property type="match status" value="1"/>
</dbReference>
<dbReference type="InterPro" id="IPR003821">
    <property type="entry name" value="DXP_reductoisomerase"/>
</dbReference>
<feature type="binding site" evidence="13">
    <location>
        <position position="16"/>
    </location>
    <ligand>
        <name>NADPH</name>
        <dbReference type="ChEBI" id="CHEBI:57783"/>
    </ligand>
</feature>
<comment type="cofactor">
    <cofactor evidence="1">
        <name>Co(2+)</name>
        <dbReference type="ChEBI" id="CHEBI:48828"/>
    </cofactor>
</comment>
<dbReference type="Gene3D" id="1.10.1740.10">
    <property type="match status" value="1"/>
</dbReference>
<keyword evidence="6 13" id="KW-0521">NADP</keyword>
<gene>
    <name evidence="13" type="primary">dxr</name>
    <name evidence="17" type="ORF">ALQ77_02190</name>
</gene>
<feature type="binding site" evidence="13">
    <location>
        <position position="225"/>
    </location>
    <ligand>
        <name>1-deoxy-D-xylulose 5-phosphate</name>
        <dbReference type="ChEBI" id="CHEBI:57792"/>
    </ligand>
</feature>
<feature type="binding site" evidence="13">
    <location>
        <position position="226"/>
    </location>
    <ligand>
        <name>1-deoxy-D-xylulose 5-phosphate</name>
        <dbReference type="ChEBI" id="CHEBI:57792"/>
    </ligand>
</feature>
<dbReference type="NCBIfam" id="TIGR00243">
    <property type="entry name" value="Dxr"/>
    <property type="match status" value="1"/>
</dbReference>
<dbReference type="Pfam" id="PF02670">
    <property type="entry name" value="DXP_reductoisom"/>
    <property type="match status" value="1"/>
</dbReference>
<feature type="binding site" evidence="13">
    <location>
        <position position="127"/>
    </location>
    <ligand>
        <name>NADPH</name>
        <dbReference type="ChEBI" id="CHEBI:57783"/>
    </ligand>
</feature>
<keyword evidence="13" id="KW-0460">Magnesium</keyword>
<evidence type="ECO:0000256" key="4">
    <source>
        <dbReference type="ARBA" id="ARBA00012366"/>
    </source>
</evidence>
<dbReference type="Gene3D" id="3.40.50.720">
    <property type="entry name" value="NAD(P)-binding Rossmann-like Domain"/>
    <property type="match status" value="1"/>
</dbReference>
<name>A0A3M3F111_9PSED</name>
<sequence length="396" mass="42487">MSRPQQITVLGATGSIGLSTLDVIGRHPERYQVFALSGFTRLSELLALCIRHTPRFAVVPETGAARALQDELRAAGLQTRVLVGEEGLCEVASDPEVDAVMAAIVGAAGLRPTLAAVEAGKKILLANKEALVMSGALFMQAVGKSGSVLLPIDSEHNAIFQCMPRDFSRGLGAVGVRRILLTASGGPFRQTPLTELEHVSPEQACAHPNWSMGRKISVDSASMMNKGLELIEACWLFDARPSQVEVVIHPQSVIHSLVDYVDGSVLAQLGNPDMRTPIANALAWPDRIDSGVAPLDLFAVARLDFQAPDEQRFPCLRLARQAAEAGNSAPAMLNAANEVAVAAFLDGRVRYLEIASIIEEVLNLEAVVALDDLDAVFTVDARARELAGQWLRRHGR</sequence>
<dbReference type="UniPathway" id="UPA00056">
    <property type="reaction ID" value="UER00092"/>
</dbReference>
<dbReference type="OrthoDB" id="9806546at2"/>
<dbReference type="GO" id="GO:0030145">
    <property type="term" value="F:manganese ion binding"/>
    <property type="evidence" value="ECO:0007669"/>
    <property type="project" value="TreeGrafter"/>
</dbReference>
<feature type="binding site" evidence="13">
    <location>
        <position position="15"/>
    </location>
    <ligand>
        <name>NADPH</name>
        <dbReference type="ChEBI" id="CHEBI:57783"/>
    </ligand>
</feature>
<accession>A0A3M3F111</accession>
<evidence type="ECO:0000313" key="17">
    <source>
        <dbReference type="EMBL" id="RMM54886.1"/>
    </source>
</evidence>
<dbReference type="FunFam" id="3.40.50.720:FF:000045">
    <property type="entry name" value="1-deoxy-D-xylulose 5-phosphate reductoisomerase"/>
    <property type="match status" value="1"/>
</dbReference>
<comment type="caution">
    <text evidence="13">Lacks conserved residue(s) required for the propagation of feature annotation.</text>
</comment>
<keyword evidence="9 13" id="KW-0414">Isoprene biosynthesis</keyword>
<dbReference type="SUPFAM" id="SSF55347">
    <property type="entry name" value="Glyceraldehyde-3-phosphate dehydrogenase-like, C-terminal domain"/>
    <property type="match status" value="1"/>
</dbReference>